<feature type="transmembrane region" description="Helical" evidence="1">
    <location>
        <begin position="110"/>
        <end position="133"/>
    </location>
</feature>
<keyword evidence="1" id="KW-0472">Membrane</keyword>
<feature type="transmembrane region" description="Helical" evidence="1">
    <location>
        <begin position="206"/>
        <end position="226"/>
    </location>
</feature>
<keyword evidence="3" id="KW-1185">Reference proteome</keyword>
<evidence type="ECO:0000256" key="1">
    <source>
        <dbReference type="SAM" id="Phobius"/>
    </source>
</evidence>
<accession>A0A1B2HN74</accession>
<dbReference type="KEGG" id="led:BBK82_26805"/>
<feature type="transmembrane region" description="Helical" evidence="1">
    <location>
        <begin position="81"/>
        <end position="104"/>
    </location>
</feature>
<dbReference type="PANTHER" id="PTHR36840">
    <property type="entry name" value="BLL5714 PROTEIN"/>
    <property type="match status" value="1"/>
</dbReference>
<dbReference type="EMBL" id="CP016793">
    <property type="protein sequence ID" value="ANZ39145.1"/>
    <property type="molecule type" value="Genomic_DNA"/>
</dbReference>
<protein>
    <submittedName>
        <fullName evidence="2">Low temperature requirement protein A</fullName>
    </submittedName>
</protein>
<gene>
    <name evidence="2" type="ORF">BBK82_26805</name>
</gene>
<feature type="transmembrane region" description="Helical" evidence="1">
    <location>
        <begin position="300"/>
        <end position="320"/>
    </location>
</feature>
<evidence type="ECO:0000313" key="3">
    <source>
        <dbReference type="Proteomes" id="UP000093053"/>
    </source>
</evidence>
<evidence type="ECO:0000313" key="2">
    <source>
        <dbReference type="EMBL" id="ANZ39145.1"/>
    </source>
</evidence>
<feature type="transmembrane region" description="Helical" evidence="1">
    <location>
        <begin position="263"/>
        <end position="288"/>
    </location>
</feature>
<proteinExistence type="predicted"/>
<dbReference type="InterPro" id="IPR010640">
    <property type="entry name" value="Low_temperature_requirement_A"/>
</dbReference>
<dbReference type="Pfam" id="PF06772">
    <property type="entry name" value="LtrA"/>
    <property type="match status" value="1"/>
</dbReference>
<dbReference type="OrthoDB" id="7698234at2"/>
<dbReference type="RefSeq" id="WP_065917488.1">
    <property type="nucleotide sequence ID" value="NZ_CP016793.1"/>
</dbReference>
<keyword evidence="1" id="KW-0812">Transmembrane</keyword>
<organism evidence="2 3">
    <name type="scientific">Lentzea guizhouensis</name>
    <dbReference type="NCBI Taxonomy" id="1586287"/>
    <lineage>
        <taxon>Bacteria</taxon>
        <taxon>Bacillati</taxon>
        <taxon>Actinomycetota</taxon>
        <taxon>Actinomycetes</taxon>
        <taxon>Pseudonocardiales</taxon>
        <taxon>Pseudonocardiaceae</taxon>
        <taxon>Lentzea</taxon>
    </lineage>
</organism>
<dbReference type="STRING" id="1586287.BBK82_26805"/>
<dbReference type="Proteomes" id="UP000093053">
    <property type="component" value="Chromosome"/>
</dbReference>
<dbReference type="PANTHER" id="PTHR36840:SF1">
    <property type="entry name" value="BLL5714 PROTEIN"/>
    <property type="match status" value="1"/>
</dbReference>
<feature type="transmembrane region" description="Helical" evidence="1">
    <location>
        <begin position="332"/>
        <end position="364"/>
    </location>
</feature>
<feature type="transmembrane region" description="Helical" evidence="1">
    <location>
        <begin position="20"/>
        <end position="42"/>
    </location>
</feature>
<dbReference type="AlphaFoldDB" id="A0A1B2HN74"/>
<name>A0A1B2HN74_9PSEU</name>
<feature type="transmembrane region" description="Helical" evidence="1">
    <location>
        <begin position="232"/>
        <end position="251"/>
    </location>
</feature>
<keyword evidence="1" id="KW-1133">Transmembrane helix</keyword>
<sequence>MIRKLLARDTAEAHRVATPLELLFDLSFVVAVAQAAASLHHAVTEDHAAAGVLAFCMAFFALWLPWLNFTWFASAFDNDDTLYRVITMVQIAGVLVVASGIPAVFERQDYRIVVGGYVVIRLAMVAHWLRASIDNPEHQRCTRRYAGGIAFLQVLWVLWVLVAPPSLQIPLWVVFMLGELLVPVWAERASATTWHPHHIAERHGLFTLIVLGESILAATIAFQKGFDSGVNLISLAAASLVIVFSVWWIYFEAPAHLHDLKKAFLWGYAHLFVLGSIAALGAGLAASVDYDLHISHAPGTTVAAFTTVPLAVFLLCVWYVQDCPGQDGIRKYLLPAGAVAVLAATFGPAPIHVTAGIALVLVVVTRLAAGQRAEVSPVL</sequence>
<feature type="transmembrane region" description="Helical" evidence="1">
    <location>
        <begin position="48"/>
        <end position="69"/>
    </location>
</feature>
<reference evidence="2 3" key="1">
    <citation type="submission" date="2016-07" db="EMBL/GenBank/DDBJ databases">
        <title>Complete genome sequence of the Lentzea guizhouensis DHS C013.</title>
        <authorList>
            <person name="Cao C."/>
        </authorList>
    </citation>
    <scope>NUCLEOTIDE SEQUENCE [LARGE SCALE GENOMIC DNA]</scope>
    <source>
        <strain evidence="2 3">DHS C013</strain>
    </source>
</reference>